<dbReference type="SUPFAM" id="SSF55282">
    <property type="entry name" value="RL5-like"/>
    <property type="match status" value="1"/>
</dbReference>
<name>A0A7C4JM72_STAMA</name>
<keyword evidence="2 7" id="KW-0820">tRNA-binding</keyword>
<feature type="domain" description="Large ribosomal subunit protein uL5 N-terminal" evidence="9">
    <location>
        <begin position="20"/>
        <end position="73"/>
    </location>
</feature>
<keyword evidence="5 7" id="KW-0689">Ribosomal protein</keyword>
<dbReference type="HAMAP" id="MF_01333_A">
    <property type="entry name" value="Ribosomal_uL5_A"/>
    <property type="match status" value="1"/>
</dbReference>
<evidence type="ECO:0000256" key="3">
    <source>
        <dbReference type="ARBA" id="ARBA00022730"/>
    </source>
</evidence>
<keyword evidence="4 7" id="KW-0694">RNA-binding</keyword>
<sequence>MSLPVPLEKIQEIVSKWEKNPMLKPRIAKVVVNIGLGSATERLSAATKILEELTGSKPVPRKAKKTIREFGIRRGQNIGVIVTLRGAKAQDFLRKALHAIGYRIKASSFDEFGNVCFGIKEHIMLPGVRYDPEIGIFGMDVCLTIERPGYRVARRRRARSSIPRRHRVTPYESMILLNKEFNVEIVR</sequence>
<evidence type="ECO:0000256" key="1">
    <source>
        <dbReference type="ARBA" id="ARBA00008553"/>
    </source>
</evidence>
<dbReference type="PANTHER" id="PTHR11994">
    <property type="entry name" value="60S RIBOSOMAL PROTEIN L11-RELATED"/>
    <property type="match status" value="1"/>
</dbReference>
<dbReference type="EMBL" id="DTBP01000014">
    <property type="protein sequence ID" value="HGQ73821.1"/>
    <property type="molecule type" value="Genomic_DNA"/>
</dbReference>
<comment type="caution">
    <text evidence="12">The sequence shown here is derived from an EMBL/GenBank/DDBJ whole genome shotgun (WGS) entry which is preliminary data.</text>
</comment>
<dbReference type="InterPro" id="IPR022803">
    <property type="entry name" value="Ribosomal_uL5_dom_sf"/>
</dbReference>
<evidence type="ECO:0000259" key="9">
    <source>
        <dbReference type="Pfam" id="PF00281"/>
    </source>
</evidence>
<dbReference type="InterPro" id="IPR031309">
    <property type="entry name" value="Ribosomal_uL5_C"/>
</dbReference>
<dbReference type="AlphaFoldDB" id="A0A7C4JM72"/>
<dbReference type="InterPro" id="IPR022804">
    <property type="entry name" value="Ribosomal_uL5_arc"/>
</dbReference>
<dbReference type="Pfam" id="PF00673">
    <property type="entry name" value="Ribosomal_L5_C"/>
    <property type="match status" value="1"/>
</dbReference>
<feature type="domain" description="Large ribosomal subunit protein uL5 C-terminal" evidence="10">
    <location>
        <begin position="77"/>
        <end position="154"/>
    </location>
</feature>
<dbReference type="GO" id="GO:0019843">
    <property type="term" value="F:rRNA binding"/>
    <property type="evidence" value="ECO:0007669"/>
    <property type="project" value="UniProtKB-UniRule"/>
</dbReference>
<proteinExistence type="inferred from homology"/>
<gene>
    <name evidence="7" type="primary">rpl5</name>
    <name evidence="11" type="ORF">ENU09_01595</name>
    <name evidence="12" type="ORF">ENU20_01935</name>
</gene>
<dbReference type="FunFam" id="3.30.1440.10:FF:000002">
    <property type="entry name" value="60S ribosomal protein L11"/>
    <property type="match status" value="1"/>
</dbReference>
<evidence type="ECO:0000313" key="12">
    <source>
        <dbReference type="EMBL" id="HGQ73821.1"/>
    </source>
</evidence>
<evidence type="ECO:0000259" key="10">
    <source>
        <dbReference type="Pfam" id="PF00673"/>
    </source>
</evidence>
<dbReference type="PIRSF" id="PIRSF002161">
    <property type="entry name" value="Ribosomal_L5"/>
    <property type="match status" value="1"/>
</dbReference>
<dbReference type="InterPro" id="IPR057266">
    <property type="entry name" value="Ribosomal_uL5_euk/arc-type"/>
</dbReference>
<reference evidence="12" key="1">
    <citation type="journal article" date="2020" name="mSystems">
        <title>Genome- and Community-Level Interaction Insights into Carbon Utilization and Element Cycling Functions of Hydrothermarchaeota in Hydrothermal Sediment.</title>
        <authorList>
            <person name="Zhou Z."/>
            <person name="Liu Y."/>
            <person name="Xu W."/>
            <person name="Pan J."/>
            <person name="Luo Z.H."/>
            <person name="Li M."/>
        </authorList>
    </citation>
    <scope>NUCLEOTIDE SEQUENCE [LARGE SCALE GENOMIC DNA]</scope>
    <source>
        <strain evidence="11">SpSt-638</strain>
        <strain evidence="12">SpSt-648</strain>
    </source>
</reference>
<dbReference type="NCBIfam" id="NF003258">
    <property type="entry name" value="PRK04219.1"/>
    <property type="match status" value="1"/>
</dbReference>
<dbReference type="Pfam" id="PF00281">
    <property type="entry name" value="Ribosomal_L5"/>
    <property type="match status" value="1"/>
</dbReference>
<comment type="similarity">
    <text evidence="1 7 8">Belongs to the universal ribosomal protein uL5 family.</text>
</comment>
<evidence type="ECO:0000313" key="11">
    <source>
        <dbReference type="EMBL" id="HGQ59406.1"/>
    </source>
</evidence>
<organism evidence="12">
    <name type="scientific">Staphylothermus marinus</name>
    <dbReference type="NCBI Taxonomy" id="2280"/>
    <lineage>
        <taxon>Archaea</taxon>
        <taxon>Thermoproteota</taxon>
        <taxon>Thermoprotei</taxon>
        <taxon>Desulfurococcales</taxon>
        <taxon>Desulfurococcaceae</taxon>
        <taxon>Staphylothermus</taxon>
    </lineage>
</organism>
<evidence type="ECO:0000256" key="6">
    <source>
        <dbReference type="ARBA" id="ARBA00023274"/>
    </source>
</evidence>
<dbReference type="GO" id="GO:0000049">
    <property type="term" value="F:tRNA binding"/>
    <property type="evidence" value="ECO:0007669"/>
    <property type="project" value="UniProtKB-UniRule"/>
</dbReference>
<comment type="subunit">
    <text evidence="7">Part of the 50S ribosomal subunit; contacts the 5S rRNA and probably tRNA. Forms a bridge to the 30S subunit in the 70S ribosome.</text>
</comment>
<accession>A0A7C4JM72</accession>
<evidence type="ECO:0000256" key="8">
    <source>
        <dbReference type="RuleBase" id="RU003930"/>
    </source>
</evidence>
<dbReference type="EMBL" id="DTBE01000046">
    <property type="protein sequence ID" value="HGQ59406.1"/>
    <property type="molecule type" value="Genomic_DNA"/>
</dbReference>
<keyword evidence="3 7" id="KW-0699">rRNA-binding</keyword>
<dbReference type="GO" id="GO:0005840">
    <property type="term" value="C:ribosome"/>
    <property type="evidence" value="ECO:0007669"/>
    <property type="project" value="UniProtKB-KW"/>
</dbReference>
<evidence type="ECO:0000256" key="2">
    <source>
        <dbReference type="ARBA" id="ARBA00022555"/>
    </source>
</evidence>
<dbReference type="InterPro" id="IPR002132">
    <property type="entry name" value="Ribosomal_uL5"/>
</dbReference>
<keyword evidence="6 7" id="KW-0687">Ribonucleoprotein</keyword>
<dbReference type="GO" id="GO:0003735">
    <property type="term" value="F:structural constituent of ribosome"/>
    <property type="evidence" value="ECO:0007669"/>
    <property type="project" value="InterPro"/>
</dbReference>
<dbReference type="GO" id="GO:1990904">
    <property type="term" value="C:ribonucleoprotein complex"/>
    <property type="evidence" value="ECO:0007669"/>
    <property type="project" value="UniProtKB-KW"/>
</dbReference>
<dbReference type="InterPro" id="IPR031310">
    <property type="entry name" value="Ribosomal_uL5_N"/>
</dbReference>
<dbReference type="GO" id="GO:0006412">
    <property type="term" value="P:translation"/>
    <property type="evidence" value="ECO:0007669"/>
    <property type="project" value="UniProtKB-UniRule"/>
</dbReference>
<evidence type="ECO:0000256" key="4">
    <source>
        <dbReference type="ARBA" id="ARBA00022884"/>
    </source>
</evidence>
<evidence type="ECO:0000256" key="7">
    <source>
        <dbReference type="HAMAP-Rule" id="MF_01333"/>
    </source>
</evidence>
<dbReference type="Gene3D" id="3.30.1440.10">
    <property type="match status" value="1"/>
</dbReference>
<evidence type="ECO:0000256" key="5">
    <source>
        <dbReference type="ARBA" id="ARBA00022980"/>
    </source>
</evidence>
<protein>
    <recommendedName>
        <fullName evidence="7">Large ribosomal subunit protein uL5</fullName>
    </recommendedName>
</protein>
<comment type="function">
    <text evidence="7">This is 1 of the proteins that bind and probably mediate the attachment of the 5S RNA into the large ribosomal subunit, where it forms part of the central protuberance. In the 70S ribosome it contacts protein S13 of the 30S subunit (bridge B1b), connecting the 2 subunits; this bridge is implicated in subunit movement. May contact the P site tRNA; the 5S rRNA and some of its associated proteins might help stabilize positioning of ribosome-bound tRNAs.</text>
</comment>